<organism evidence="2 3">
    <name type="scientific">Winogradskyella eximia</name>
    <dbReference type="NCBI Taxonomy" id="262006"/>
    <lineage>
        <taxon>Bacteria</taxon>
        <taxon>Pseudomonadati</taxon>
        <taxon>Bacteroidota</taxon>
        <taxon>Flavobacteriia</taxon>
        <taxon>Flavobacteriales</taxon>
        <taxon>Flavobacteriaceae</taxon>
        <taxon>Winogradskyella</taxon>
    </lineage>
</organism>
<dbReference type="RefSeq" id="WP_115815393.1">
    <property type="nucleotide sequence ID" value="NZ_QRDV01000001.1"/>
</dbReference>
<protein>
    <submittedName>
        <fullName evidence="2">Ribosomal L7/L12-like protein</fullName>
    </submittedName>
</protein>
<dbReference type="InterPro" id="IPR014719">
    <property type="entry name" value="Ribosomal_bL12_C/ClpS-like"/>
</dbReference>
<keyword evidence="3" id="KW-1185">Reference proteome</keyword>
<keyword evidence="1" id="KW-1133">Transmembrane helix</keyword>
<evidence type="ECO:0000313" key="3">
    <source>
        <dbReference type="Proteomes" id="UP000256980"/>
    </source>
</evidence>
<dbReference type="OrthoDB" id="1254120at2"/>
<feature type="transmembrane region" description="Helical" evidence="1">
    <location>
        <begin position="89"/>
        <end position="107"/>
    </location>
</feature>
<reference evidence="2 3" key="1">
    <citation type="submission" date="2018-07" db="EMBL/GenBank/DDBJ databases">
        <title>Genomic Encyclopedia of Type Strains, Phase III (KMG-III): the genomes of soil and plant-associated and newly described type strains.</title>
        <authorList>
            <person name="Whitman W."/>
        </authorList>
    </citation>
    <scope>NUCLEOTIDE SEQUENCE [LARGE SCALE GENOMIC DNA]</scope>
    <source>
        <strain evidence="2 3">CECT 7946</strain>
    </source>
</reference>
<sequence length="108" mass="12414">MIKINDCELSKIQLLHLINSQQKLKAVKLIKDKTDIGLKDCKDIVDQLESNPNYYDGQTISKTIVNYSKTNEKKGSHLIKENSSNKKNLLVLLLILLAFIMLYMYSIK</sequence>
<keyword evidence="1" id="KW-0472">Membrane</keyword>
<accession>A0A3D9H9S7</accession>
<name>A0A3D9H9S7_9FLAO</name>
<dbReference type="Proteomes" id="UP000256980">
    <property type="component" value="Unassembled WGS sequence"/>
</dbReference>
<dbReference type="AlphaFoldDB" id="A0A3D9H9S7"/>
<proteinExistence type="predicted"/>
<dbReference type="Gene3D" id="3.30.1390.10">
    <property type="match status" value="1"/>
</dbReference>
<dbReference type="EMBL" id="QRDV01000001">
    <property type="protein sequence ID" value="RED46238.1"/>
    <property type="molecule type" value="Genomic_DNA"/>
</dbReference>
<evidence type="ECO:0000313" key="2">
    <source>
        <dbReference type="EMBL" id="RED46238.1"/>
    </source>
</evidence>
<keyword evidence="1" id="KW-0812">Transmembrane</keyword>
<gene>
    <name evidence="2" type="ORF">DFQ10_1015</name>
</gene>
<comment type="caution">
    <text evidence="2">The sequence shown here is derived from an EMBL/GenBank/DDBJ whole genome shotgun (WGS) entry which is preliminary data.</text>
</comment>
<evidence type="ECO:0000256" key="1">
    <source>
        <dbReference type="SAM" id="Phobius"/>
    </source>
</evidence>